<proteinExistence type="predicted"/>
<feature type="compositionally biased region" description="Low complexity" evidence="1">
    <location>
        <begin position="109"/>
        <end position="121"/>
    </location>
</feature>
<feature type="compositionally biased region" description="Polar residues" evidence="1">
    <location>
        <begin position="30"/>
        <end position="59"/>
    </location>
</feature>
<evidence type="ECO:0000256" key="1">
    <source>
        <dbReference type="SAM" id="MobiDB-lite"/>
    </source>
</evidence>
<feature type="chain" id="PRO_5022818023" evidence="2">
    <location>
        <begin position="24"/>
        <end position="370"/>
    </location>
</feature>
<dbReference type="Proteomes" id="UP000307440">
    <property type="component" value="Unassembled WGS sequence"/>
</dbReference>
<feature type="signal peptide" evidence="2">
    <location>
        <begin position="1"/>
        <end position="23"/>
    </location>
</feature>
<accession>A0A5C3L3Q2</accession>
<feature type="compositionally biased region" description="Low complexity" evidence="1">
    <location>
        <begin position="61"/>
        <end position="102"/>
    </location>
</feature>
<keyword evidence="4" id="KW-1185">Reference proteome</keyword>
<dbReference type="STRING" id="230819.A0A5C3L3Q2"/>
<sequence length="370" mass="38232">MFSNIKLVSLALLALFLNAHVTATPLNVARQTASTRVGTSRPSFSVSSTLRPSSQSSINHGPRPSASPSNGSSASFPSSLVVSSRGPRPSAFPSSVSSAFPSNDTSAFPTSPLSSSGGPRPSAFPSNGPSVFPSNNPSAFPSFPVSSSGGPRPTMDPVPSPASPASQFQAAVALGLAHSLATGPALSPASRFRAAVDLDLAHSPASQFQAAVDLDLAHSPASQFQAAVDLDPVHSPAMVPAVSPASRFRVAVALASRPALVAVDPDLAPSLATASTASRFQAVVLLAPHRAPQLRAAVDHPFLSVAVAQASPPARVAVINPASQASLHWLLGLKLYWPSRFCRLNHFPSFSITLFTLSKHRRGQLSYLHS</sequence>
<dbReference type="EMBL" id="ML210167">
    <property type="protein sequence ID" value="TFK27183.1"/>
    <property type="molecule type" value="Genomic_DNA"/>
</dbReference>
<reference evidence="3 4" key="1">
    <citation type="journal article" date="2019" name="Nat. Ecol. Evol.">
        <title>Megaphylogeny resolves global patterns of mushroom evolution.</title>
        <authorList>
            <person name="Varga T."/>
            <person name="Krizsan K."/>
            <person name="Foldi C."/>
            <person name="Dima B."/>
            <person name="Sanchez-Garcia M."/>
            <person name="Sanchez-Ramirez S."/>
            <person name="Szollosi G.J."/>
            <person name="Szarkandi J.G."/>
            <person name="Papp V."/>
            <person name="Albert L."/>
            <person name="Andreopoulos W."/>
            <person name="Angelini C."/>
            <person name="Antonin V."/>
            <person name="Barry K.W."/>
            <person name="Bougher N.L."/>
            <person name="Buchanan P."/>
            <person name="Buyck B."/>
            <person name="Bense V."/>
            <person name="Catcheside P."/>
            <person name="Chovatia M."/>
            <person name="Cooper J."/>
            <person name="Damon W."/>
            <person name="Desjardin D."/>
            <person name="Finy P."/>
            <person name="Geml J."/>
            <person name="Haridas S."/>
            <person name="Hughes K."/>
            <person name="Justo A."/>
            <person name="Karasinski D."/>
            <person name="Kautmanova I."/>
            <person name="Kiss B."/>
            <person name="Kocsube S."/>
            <person name="Kotiranta H."/>
            <person name="LaButti K.M."/>
            <person name="Lechner B.E."/>
            <person name="Liimatainen K."/>
            <person name="Lipzen A."/>
            <person name="Lukacs Z."/>
            <person name="Mihaltcheva S."/>
            <person name="Morgado L.N."/>
            <person name="Niskanen T."/>
            <person name="Noordeloos M.E."/>
            <person name="Ohm R.A."/>
            <person name="Ortiz-Santana B."/>
            <person name="Ovrebo C."/>
            <person name="Racz N."/>
            <person name="Riley R."/>
            <person name="Savchenko A."/>
            <person name="Shiryaev A."/>
            <person name="Soop K."/>
            <person name="Spirin V."/>
            <person name="Szebenyi C."/>
            <person name="Tomsovsky M."/>
            <person name="Tulloss R.E."/>
            <person name="Uehling J."/>
            <person name="Grigoriev I.V."/>
            <person name="Vagvolgyi C."/>
            <person name="Papp T."/>
            <person name="Martin F.M."/>
            <person name="Miettinen O."/>
            <person name="Hibbett D.S."/>
            <person name="Nagy L.G."/>
        </authorList>
    </citation>
    <scope>NUCLEOTIDE SEQUENCE [LARGE SCALE GENOMIC DNA]</scope>
    <source>
        <strain evidence="3 4">CBS 121175</strain>
    </source>
</reference>
<evidence type="ECO:0000313" key="4">
    <source>
        <dbReference type="Proteomes" id="UP000307440"/>
    </source>
</evidence>
<evidence type="ECO:0000256" key="2">
    <source>
        <dbReference type="SAM" id="SignalP"/>
    </source>
</evidence>
<feature type="compositionally biased region" description="Low complexity" evidence="1">
    <location>
        <begin position="129"/>
        <end position="153"/>
    </location>
</feature>
<organism evidence="3 4">
    <name type="scientific">Coprinopsis marcescibilis</name>
    <name type="common">Agaric fungus</name>
    <name type="synonym">Psathyrella marcescibilis</name>
    <dbReference type="NCBI Taxonomy" id="230819"/>
    <lineage>
        <taxon>Eukaryota</taxon>
        <taxon>Fungi</taxon>
        <taxon>Dikarya</taxon>
        <taxon>Basidiomycota</taxon>
        <taxon>Agaricomycotina</taxon>
        <taxon>Agaricomycetes</taxon>
        <taxon>Agaricomycetidae</taxon>
        <taxon>Agaricales</taxon>
        <taxon>Agaricineae</taxon>
        <taxon>Psathyrellaceae</taxon>
        <taxon>Coprinopsis</taxon>
    </lineage>
</organism>
<name>A0A5C3L3Q2_COPMA</name>
<evidence type="ECO:0000313" key="3">
    <source>
        <dbReference type="EMBL" id="TFK27183.1"/>
    </source>
</evidence>
<dbReference type="AlphaFoldDB" id="A0A5C3L3Q2"/>
<feature type="region of interest" description="Disordered" evidence="1">
    <location>
        <begin position="30"/>
        <end position="164"/>
    </location>
</feature>
<gene>
    <name evidence="3" type="ORF">FA15DRAFT_754482</name>
</gene>
<protein>
    <submittedName>
        <fullName evidence="3">Uncharacterized protein</fullName>
    </submittedName>
</protein>
<keyword evidence="2" id="KW-0732">Signal</keyword>